<organism evidence="2 3">
    <name type="scientific">Fukomys damarensis</name>
    <name type="common">Damaraland mole rat</name>
    <name type="synonym">Cryptomys damarensis</name>
    <dbReference type="NCBI Taxonomy" id="885580"/>
    <lineage>
        <taxon>Eukaryota</taxon>
        <taxon>Metazoa</taxon>
        <taxon>Chordata</taxon>
        <taxon>Craniata</taxon>
        <taxon>Vertebrata</taxon>
        <taxon>Euteleostomi</taxon>
        <taxon>Mammalia</taxon>
        <taxon>Eutheria</taxon>
        <taxon>Euarchontoglires</taxon>
        <taxon>Glires</taxon>
        <taxon>Rodentia</taxon>
        <taxon>Hystricomorpha</taxon>
        <taxon>Bathyergidae</taxon>
        <taxon>Fukomys</taxon>
    </lineage>
</organism>
<sequence>MATCKIRCGKAICVMEIQRIQLTGLVLQCKLSHFRQAASERYLRAKFKYCTLTLKGHSPLLEADSEFQRNKNFSEGGGERNEEQKKKKEEEKEEERRKRKRKKKEKEKKKQQQQLLSLCVCL</sequence>
<reference evidence="2 3" key="1">
    <citation type="submission" date="2013-11" db="EMBL/GenBank/DDBJ databases">
        <title>The Damaraland mole rat (Fukomys damarensis) genome and evolution of African mole rats.</title>
        <authorList>
            <person name="Gladyshev V.N."/>
            <person name="Fang X."/>
        </authorList>
    </citation>
    <scope>NUCLEOTIDE SEQUENCE [LARGE SCALE GENOMIC DNA]</scope>
    <source>
        <tissue evidence="2">Liver</tissue>
    </source>
</reference>
<feature type="region of interest" description="Disordered" evidence="1">
    <location>
        <begin position="65"/>
        <end position="122"/>
    </location>
</feature>
<dbReference type="EMBL" id="KN123980">
    <property type="protein sequence ID" value="KFO22634.1"/>
    <property type="molecule type" value="Genomic_DNA"/>
</dbReference>
<evidence type="ECO:0000313" key="3">
    <source>
        <dbReference type="Proteomes" id="UP000028990"/>
    </source>
</evidence>
<evidence type="ECO:0000313" key="2">
    <source>
        <dbReference type="EMBL" id="KFO22634.1"/>
    </source>
</evidence>
<feature type="compositionally biased region" description="Basic and acidic residues" evidence="1">
    <location>
        <begin position="77"/>
        <end position="96"/>
    </location>
</feature>
<gene>
    <name evidence="2" type="ORF">H920_15978</name>
</gene>
<evidence type="ECO:0000256" key="1">
    <source>
        <dbReference type="SAM" id="MobiDB-lite"/>
    </source>
</evidence>
<accession>A0A091CT99</accession>
<protein>
    <submittedName>
        <fullName evidence="2">Uncharacterized protein</fullName>
    </submittedName>
</protein>
<proteinExistence type="predicted"/>
<name>A0A091CT99_FUKDA</name>
<keyword evidence="3" id="KW-1185">Reference proteome</keyword>
<feature type="compositionally biased region" description="Basic residues" evidence="1">
    <location>
        <begin position="97"/>
        <end position="111"/>
    </location>
</feature>
<dbReference type="Proteomes" id="UP000028990">
    <property type="component" value="Unassembled WGS sequence"/>
</dbReference>
<dbReference type="AlphaFoldDB" id="A0A091CT99"/>